<feature type="non-terminal residue" evidence="1">
    <location>
        <position position="49"/>
    </location>
</feature>
<sequence>MEGDATNEVIDGIPSITFFERGPVDYLRPICNNPVLALIGHSGFGTTSP</sequence>
<dbReference type="EMBL" id="JABFAF010000009">
    <property type="protein sequence ID" value="MBA0864703.1"/>
    <property type="molecule type" value="Genomic_DNA"/>
</dbReference>
<dbReference type="Proteomes" id="UP000593576">
    <property type="component" value="Unassembled WGS sequence"/>
</dbReference>
<keyword evidence="2" id="KW-1185">Reference proteome</keyword>
<gene>
    <name evidence="1" type="ORF">Goshw_005370</name>
</gene>
<proteinExistence type="predicted"/>
<reference evidence="1 2" key="1">
    <citation type="journal article" date="2019" name="Genome Biol. Evol.">
        <title>Insights into the evolution of the New World diploid cottons (Gossypium, subgenus Houzingenia) based on genome sequencing.</title>
        <authorList>
            <person name="Grover C.E."/>
            <person name="Arick M.A. 2nd"/>
            <person name="Thrash A."/>
            <person name="Conover J.L."/>
            <person name="Sanders W.S."/>
            <person name="Peterson D.G."/>
            <person name="Frelichowski J.E."/>
            <person name="Scheffler J.A."/>
            <person name="Scheffler B.E."/>
            <person name="Wendel J.F."/>
        </authorList>
    </citation>
    <scope>NUCLEOTIDE SEQUENCE [LARGE SCALE GENOMIC DNA]</scope>
    <source>
        <strain evidence="1">1</strain>
        <tissue evidence="1">Leaf</tissue>
    </source>
</reference>
<dbReference type="AlphaFoldDB" id="A0A7J9M102"/>
<evidence type="ECO:0000313" key="1">
    <source>
        <dbReference type="EMBL" id="MBA0864703.1"/>
    </source>
</evidence>
<organism evidence="1 2">
    <name type="scientific">Gossypium schwendimanii</name>
    <name type="common">Cotton</name>
    <dbReference type="NCBI Taxonomy" id="34291"/>
    <lineage>
        <taxon>Eukaryota</taxon>
        <taxon>Viridiplantae</taxon>
        <taxon>Streptophyta</taxon>
        <taxon>Embryophyta</taxon>
        <taxon>Tracheophyta</taxon>
        <taxon>Spermatophyta</taxon>
        <taxon>Magnoliopsida</taxon>
        <taxon>eudicotyledons</taxon>
        <taxon>Gunneridae</taxon>
        <taxon>Pentapetalae</taxon>
        <taxon>rosids</taxon>
        <taxon>malvids</taxon>
        <taxon>Malvales</taxon>
        <taxon>Malvaceae</taxon>
        <taxon>Malvoideae</taxon>
        <taxon>Gossypium</taxon>
    </lineage>
</organism>
<accession>A0A7J9M102</accession>
<comment type="caution">
    <text evidence="1">The sequence shown here is derived from an EMBL/GenBank/DDBJ whole genome shotgun (WGS) entry which is preliminary data.</text>
</comment>
<name>A0A7J9M102_GOSSC</name>
<evidence type="ECO:0000313" key="2">
    <source>
        <dbReference type="Proteomes" id="UP000593576"/>
    </source>
</evidence>
<protein>
    <submittedName>
        <fullName evidence="1">Uncharacterized protein</fullName>
    </submittedName>
</protein>